<dbReference type="InterPro" id="IPR000866">
    <property type="entry name" value="AhpC/TSA"/>
</dbReference>
<organism evidence="7 8">
    <name type="scientific">Ancylomarina subtilis</name>
    <dbReference type="NCBI Taxonomy" id="1639035"/>
    <lineage>
        <taxon>Bacteria</taxon>
        <taxon>Pseudomonadati</taxon>
        <taxon>Bacteroidota</taxon>
        <taxon>Bacteroidia</taxon>
        <taxon>Marinilabiliales</taxon>
        <taxon>Marinifilaceae</taxon>
        <taxon>Ancylomarina</taxon>
    </lineage>
</organism>
<dbReference type="PROSITE" id="PS00194">
    <property type="entry name" value="THIOREDOXIN_1"/>
    <property type="match status" value="1"/>
</dbReference>
<sequence length="348" mass="39876">MKFFKLFAFMALVMLFSCSKVSDKCIIKGQLSGGDGEVVIYPYQEVHSQKESDSLSYKAKVIDGKFEIEMDTELACRPVYIKIGDDSKRYTVFSEPGIIRIFEKDGVIVGEGSAVNDEYHELLAKLDYEAYNQLKYKHDLSPEEQGIVDNYIAKLWDLVKDYSASIPLSRLFYEKYWGADVETLNKIVNAFSKDIHQSYYLQKLIVRRANQLRVSIGKQAPAFTLKSVSREDVSLEMYKGKFVLVDFWASWCGPCRAEIPNLKEIYKDYQSKGLQILSVSTDANEKAWLKAVDKEQMLWKQVRDTKSVSDSYNITSIPAIFLLDPNGKIIDKGLHGQNLRNRIEEVLK</sequence>
<dbReference type="EMBL" id="SHKN01000001">
    <property type="protein sequence ID" value="RZT96412.1"/>
    <property type="molecule type" value="Genomic_DNA"/>
</dbReference>
<feature type="domain" description="Thioredoxin" evidence="6">
    <location>
        <begin position="214"/>
        <end position="348"/>
    </location>
</feature>
<dbReference type="Gene3D" id="3.40.30.10">
    <property type="entry name" value="Glutaredoxin"/>
    <property type="match status" value="1"/>
</dbReference>
<dbReference type="InterPro" id="IPR017937">
    <property type="entry name" value="Thioredoxin_CS"/>
</dbReference>
<dbReference type="GO" id="GO:0030313">
    <property type="term" value="C:cell envelope"/>
    <property type="evidence" value="ECO:0007669"/>
    <property type="project" value="UniProtKB-SubCell"/>
</dbReference>
<dbReference type="CDD" id="cd02966">
    <property type="entry name" value="TlpA_like_family"/>
    <property type="match status" value="1"/>
</dbReference>
<evidence type="ECO:0000256" key="3">
    <source>
        <dbReference type="ARBA" id="ARBA00023157"/>
    </source>
</evidence>
<evidence type="ECO:0000256" key="4">
    <source>
        <dbReference type="ARBA" id="ARBA00023284"/>
    </source>
</evidence>
<dbReference type="AlphaFoldDB" id="A0A4Q7VJR5"/>
<dbReference type="PANTHER" id="PTHR42852">
    <property type="entry name" value="THIOL:DISULFIDE INTERCHANGE PROTEIN DSBE"/>
    <property type="match status" value="1"/>
</dbReference>
<keyword evidence="2" id="KW-0201">Cytochrome c-type biogenesis</keyword>
<keyword evidence="8" id="KW-1185">Reference proteome</keyword>
<keyword evidence="5" id="KW-0732">Signal</keyword>
<evidence type="ECO:0000256" key="5">
    <source>
        <dbReference type="SAM" id="SignalP"/>
    </source>
</evidence>
<name>A0A4Q7VJR5_9BACT</name>
<dbReference type="PROSITE" id="PS51257">
    <property type="entry name" value="PROKAR_LIPOPROTEIN"/>
    <property type="match status" value="1"/>
</dbReference>
<keyword evidence="3" id="KW-1015">Disulfide bond</keyword>
<dbReference type="PROSITE" id="PS51352">
    <property type="entry name" value="THIOREDOXIN_2"/>
    <property type="match status" value="1"/>
</dbReference>
<dbReference type="SUPFAM" id="SSF52833">
    <property type="entry name" value="Thioredoxin-like"/>
    <property type="match status" value="1"/>
</dbReference>
<comment type="caution">
    <text evidence="7">The sequence shown here is derived from an EMBL/GenBank/DDBJ whole genome shotgun (WGS) entry which is preliminary data.</text>
</comment>
<feature type="signal peptide" evidence="5">
    <location>
        <begin position="1"/>
        <end position="21"/>
    </location>
</feature>
<evidence type="ECO:0000256" key="1">
    <source>
        <dbReference type="ARBA" id="ARBA00004196"/>
    </source>
</evidence>
<dbReference type="Pfam" id="PF14289">
    <property type="entry name" value="DUF4369"/>
    <property type="match status" value="1"/>
</dbReference>
<dbReference type="GO" id="GO:0016491">
    <property type="term" value="F:oxidoreductase activity"/>
    <property type="evidence" value="ECO:0007669"/>
    <property type="project" value="InterPro"/>
</dbReference>
<accession>A0A4Q7VJR5</accession>
<dbReference type="InterPro" id="IPR025380">
    <property type="entry name" value="DUF4369"/>
</dbReference>
<evidence type="ECO:0000313" key="8">
    <source>
        <dbReference type="Proteomes" id="UP000293562"/>
    </source>
</evidence>
<dbReference type="PANTHER" id="PTHR42852:SF6">
    <property type="entry name" value="THIOL:DISULFIDE INTERCHANGE PROTEIN DSBE"/>
    <property type="match status" value="1"/>
</dbReference>
<gene>
    <name evidence="7" type="ORF">EV201_1050</name>
</gene>
<evidence type="ECO:0000259" key="6">
    <source>
        <dbReference type="PROSITE" id="PS51352"/>
    </source>
</evidence>
<dbReference type="Pfam" id="PF00578">
    <property type="entry name" value="AhpC-TSA"/>
    <property type="match status" value="1"/>
</dbReference>
<feature type="chain" id="PRO_5020487142" evidence="5">
    <location>
        <begin position="22"/>
        <end position="348"/>
    </location>
</feature>
<evidence type="ECO:0000313" key="7">
    <source>
        <dbReference type="EMBL" id="RZT96412.1"/>
    </source>
</evidence>
<comment type="subcellular location">
    <subcellularLocation>
        <location evidence="1">Cell envelope</location>
    </subcellularLocation>
</comment>
<dbReference type="GO" id="GO:0017004">
    <property type="term" value="P:cytochrome complex assembly"/>
    <property type="evidence" value="ECO:0007669"/>
    <property type="project" value="UniProtKB-KW"/>
</dbReference>
<protein>
    <submittedName>
        <fullName evidence="7">Alkyl hydroperoxide reductase subunit AhpC</fullName>
    </submittedName>
</protein>
<proteinExistence type="predicted"/>
<dbReference type="InterPro" id="IPR050553">
    <property type="entry name" value="Thioredoxin_ResA/DsbE_sf"/>
</dbReference>
<dbReference type="InterPro" id="IPR036249">
    <property type="entry name" value="Thioredoxin-like_sf"/>
</dbReference>
<dbReference type="InterPro" id="IPR013766">
    <property type="entry name" value="Thioredoxin_domain"/>
</dbReference>
<reference evidence="7 8" key="1">
    <citation type="submission" date="2019-02" db="EMBL/GenBank/DDBJ databases">
        <title>Genomic Encyclopedia of Type Strains, Phase IV (KMG-IV): sequencing the most valuable type-strain genomes for metagenomic binning, comparative biology and taxonomic classification.</title>
        <authorList>
            <person name="Goeker M."/>
        </authorList>
    </citation>
    <scope>NUCLEOTIDE SEQUENCE [LARGE SCALE GENOMIC DNA]</scope>
    <source>
        <strain evidence="7 8">DSM 28825</strain>
    </source>
</reference>
<keyword evidence="4" id="KW-0676">Redox-active center</keyword>
<dbReference type="Proteomes" id="UP000293562">
    <property type="component" value="Unassembled WGS sequence"/>
</dbReference>
<evidence type="ECO:0000256" key="2">
    <source>
        <dbReference type="ARBA" id="ARBA00022748"/>
    </source>
</evidence>
<dbReference type="GO" id="GO:0016209">
    <property type="term" value="F:antioxidant activity"/>
    <property type="evidence" value="ECO:0007669"/>
    <property type="project" value="InterPro"/>
</dbReference>